<name>F0Z7P4_DICPU</name>
<proteinExistence type="inferred from homology"/>
<dbReference type="AlphaFoldDB" id="F0Z7P4"/>
<evidence type="ECO:0000313" key="2">
    <source>
        <dbReference type="EMBL" id="EGC40050.1"/>
    </source>
</evidence>
<dbReference type="Gene3D" id="3.90.640.10">
    <property type="entry name" value="Actin, Chain A, domain 4"/>
    <property type="match status" value="1"/>
</dbReference>
<dbReference type="SUPFAM" id="SSF53067">
    <property type="entry name" value="Actin-like ATPase domain"/>
    <property type="match status" value="2"/>
</dbReference>
<dbReference type="OrthoDB" id="5132116at2759"/>
<accession>F0Z7P4</accession>
<dbReference type="OMA" id="DIHESIY"/>
<dbReference type="SMART" id="SM00268">
    <property type="entry name" value="ACTIN"/>
    <property type="match status" value="1"/>
</dbReference>
<dbReference type="RefSeq" id="XP_003283399.1">
    <property type="nucleotide sequence ID" value="XM_003283351.1"/>
</dbReference>
<dbReference type="FunFam" id="3.30.420.40:FF:000404">
    <property type="entry name" value="Major actin"/>
    <property type="match status" value="1"/>
</dbReference>
<dbReference type="VEuPathDB" id="AmoebaDB:DICPUDRAFT_74420"/>
<dbReference type="InParanoid" id="F0Z7P4"/>
<dbReference type="Gene3D" id="3.30.420.40">
    <property type="match status" value="4"/>
</dbReference>
<comment type="similarity">
    <text evidence="1">Belongs to the actin family.</text>
</comment>
<dbReference type="STRING" id="5786.F0Z7P4"/>
<evidence type="ECO:0000313" key="3">
    <source>
        <dbReference type="Proteomes" id="UP000001064"/>
    </source>
</evidence>
<dbReference type="Pfam" id="PF00022">
    <property type="entry name" value="Actin"/>
    <property type="match status" value="2"/>
</dbReference>
<keyword evidence="3" id="KW-1185">Reference proteome</keyword>
<dbReference type="eggNOG" id="KOG0676">
    <property type="taxonomic scope" value="Eukaryota"/>
</dbReference>
<evidence type="ECO:0000256" key="1">
    <source>
        <dbReference type="RuleBase" id="RU000487"/>
    </source>
</evidence>
<dbReference type="KEGG" id="dpp:DICPUDRAFT_74420"/>
<gene>
    <name evidence="2" type="ORF">DICPUDRAFT_74420</name>
</gene>
<dbReference type="GeneID" id="10509304"/>
<dbReference type="Proteomes" id="UP000001064">
    <property type="component" value="Unassembled WGS sequence"/>
</dbReference>
<sequence>MTQSMFETFRTPVMYVSNQAVLSLYASGCNTSIVIDSGDVMKKISSEISKKLAYVALDFETEMQTSASSIAFEKPYVLPDGQLITIGKELFRCPEALSQPSFLGMRSDGIHKTTYNSIMKCDVGISKDLYYNIVLSGGSTMFPGIADHMFKKLTALAPSATRVKIVSPPKSKYSVSVGGSILASLSTFQQMWNMKKEVHQSSILTFSANYFVNSELFYFFL</sequence>
<organism evidence="2 3">
    <name type="scientific">Dictyostelium purpureum</name>
    <name type="common">Slime mold</name>
    <dbReference type="NCBI Taxonomy" id="5786"/>
    <lineage>
        <taxon>Eukaryota</taxon>
        <taxon>Amoebozoa</taxon>
        <taxon>Evosea</taxon>
        <taxon>Eumycetozoa</taxon>
        <taxon>Dictyostelia</taxon>
        <taxon>Dictyosteliales</taxon>
        <taxon>Dictyosteliaceae</taxon>
        <taxon>Dictyostelium</taxon>
    </lineage>
</organism>
<evidence type="ECO:0008006" key="4">
    <source>
        <dbReference type="Google" id="ProtNLM"/>
    </source>
</evidence>
<dbReference type="PANTHER" id="PTHR11937">
    <property type="entry name" value="ACTIN"/>
    <property type="match status" value="1"/>
</dbReference>
<dbReference type="InterPro" id="IPR004000">
    <property type="entry name" value="Actin"/>
</dbReference>
<protein>
    <recommendedName>
        <fullName evidence="4">Actin</fullName>
    </recommendedName>
</protein>
<dbReference type="EMBL" id="GL870947">
    <property type="protein sequence ID" value="EGC40050.1"/>
    <property type="molecule type" value="Genomic_DNA"/>
</dbReference>
<dbReference type="InterPro" id="IPR043129">
    <property type="entry name" value="ATPase_NBD"/>
</dbReference>
<reference evidence="3" key="1">
    <citation type="journal article" date="2011" name="Genome Biol.">
        <title>Comparative genomics of the social amoebae Dictyostelium discoideum and Dictyostelium purpureum.</title>
        <authorList>
            <consortium name="US DOE Joint Genome Institute (JGI-PGF)"/>
            <person name="Sucgang R."/>
            <person name="Kuo A."/>
            <person name="Tian X."/>
            <person name="Salerno W."/>
            <person name="Parikh A."/>
            <person name="Feasley C.L."/>
            <person name="Dalin E."/>
            <person name="Tu H."/>
            <person name="Huang E."/>
            <person name="Barry K."/>
            <person name="Lindquist E."/>
            <person name="Shapiro H."/>
            <person name="Bruce D."/>
            <person name="Schmutz J."/>
            <person name="Salamov A."/>
            <person name="Fey P."/>
            <person name="Gaudet P."/>
            <person name="Anjard C."/>
            <person name="Babu M.M."/>
            <person name="Basu S."/>
            <person name="Bushmanova Y."/>
            <person name="van der Wel H."/>
            <person name="Katoh-Kurasawa M."/>
            <person name="Dinh C."/>
            <person name="Coutinho P.M."/>
            <person name="Saito T."/>
            <person name="Elias M."/>
            <person name="Schaap P."/>
            <person name="Kay R.R."/>
            <person name="Henrissat B."/>
            <person name="Eichinger L."/>
            <person name="Rivero F."/>
            <person name="Putnam N.H."/>
            <person name="West C.M."/>
            <person name="Loomis W.F."/>
            <person name="Chisholm R.L."/>
            <person name="Shaulsky G."/>
            <person name="Strassmann J.E."/>
            <person name="Queller D.C."/>
            <person name="Kuspa A."/>
            <person name="Grigoriev I.V."/>
        </authorList>
    </citation>
    <scope>NUCLEOTIDE SEQUENCE [LARGE SCALE GENOMIC DNA]</scope>
    <source>
        <strain evidence="3">QSDP1</strain>
    </source>
</reference>